<organism evidence="2 3">
    <name type="scientific">Daldinia eschscholtzii</name>
    <dbReference type="NCBI Taxonomy" id="292717"/>
    <lineage>
        <taxon>Eukaryota</taxon>
        <taxon>Fungi</taxon>
        <taxon>Dikarya</taxon>
        <taxon>Ascomycota</taxon>
        <taxon>Pezizomycotina</taxon>
        <taxon>Sordariomycetes</taxon>
        <taxon>Xylariomycetidae</taxon>
        <taxon>Xylariales</taxon>
        <taxon>Hypoxylaceae</taxon>
        <taxon>Daldinia</taxon>
    </lineage>
</organism>
<feature type="compositionally biased region" description="Gly residues" evidence="1">
    <location>
        <begin position="793"/>
        <end position="804"/>
    </location>
</feature>
<feature type="compositionally biased region" description="Polar residues" evidence="1">
    <location>
        <begin position="594"/>
        <end position="625"/>
    </location>
</feature>
<feature type="compositionally biased region" description="Basic and acidic residues" evidence="1">
    <location>
        <begin position="713"/>
        <end position="730"/>
    </location>
</feature>
<dbReference type="Proteomes" id="UP001369815">
    <property type="component" value="Unassembled WGS sequence"/>
</dbReference>
<feature type="compositionally biased region" description="Polar residues" evidence="1">
    <location>
        <begin position="564"/>
        <end position="578"/>
    </location>
</feature>
<feature type="compositionally biased region" description="Polar residues" evidence="1">
    <location>
        <begin position="297"/>
        <end position="311"/>
    </location>
</feature>
<evidence type="ECO:0000313" key="3">
    <source>
        <dbReference type="Proteomes" id="UP001369815"/>
    </source>
</evidence>
<feature type="compositionally biased region" description="Pro residues" evidence="1">
    <location>
        <begin position="502"/>
        <end position="511"/>
    </location>
</feature>
<evidence type="ECO:0000256" key="1">
    <source>
        <dbReference type="SAM" id="MobiDB-lite"/>
    </source>
</evidence>
<feature type="compositionally biased region" description="Polar residues" evidence="1">
    <location>
        <begin position="731"/>
        <end position="742"/>
    </location>
</feature>
<keyword evidence="3" id="KW-1185">Reference proteome</keyword>
<feature type="compositionally biased region" description="Polar residues" evidence="1">
    <location>
        <begin position="1095"/>
        <end position="1122"/>
    </location>
</feature>
<gene>
    <name evidence="2" type="ORF">Daesc_001379</name>
</gene>
<feature type="compositionally biased region" description="Polar residues" evidence="1">
    <location>
        <begin position="1044"/>
        <end position="1057"/>
    </location>
</feature>
<feature type="compositionally biased region" description="Polar residues" evidence="1">
    <location>
        <begin position="694"/>
        <end position="707"/>
    </location>
</feature>
<accession>A0AAX6MU09</accession>
<feature type="compositionally biased region" description="Polar residues" evidence="1">
    <location>
        <begin position="813"/>
        <end position="823"/>
    </location>
</feature>
<reference evidence="2 3" key="1">
    <citation type="journal article" date="2024" name="Front Chem Biol">
        <title>Unveiling the potential of Daldinia eschscholtzii MFLUCC 19-0629 through bioactivity and bioinformatics studies for enhanced sustainable agriculture production.</title>
        <authorList>
            <person name="Brooks S."/>
            <person name="Weaver J.A."/>
            <person name="Klomchit A."/>
            <person name="Alharthi S.A."/>
            <person name="Onlamun T."/>
            <person name="Nurani R."/>
            <person name="Vong T.K."/>
            <person name="Alberti F."/>
            <person name="Greco C."/>
        </authorList>
    </citation>
    <scope>NUCLEOTIDE SEQUENCE [LARGE SCALE GENOMIC DNA]</scope>
    <source>
        <strain evidence="2">MFLUCC 19-0629</strain>
    </source>
</reference>
<feature type="compositionally biased region" description="Polar residues" evidence="1">
    <location>
        <begin position="224"/>
        <end position="235"/>
    </location>
</feature>
<feature type="compositionally biased region" description="Basic and acidic residues" evidence="1">
    <location>
        <begin position="864"/>
        <end position="873"/>
    </location>
</feature>
<sequence>MAADRPYPPGLGDSNPPEKKPSSGFTPLPPIRRTSTFDLLSRKKLDGDEDDGTPSPVGSSDNEIPPVPPMKDGINYYPNGNGHVADRGQGGQVAGQLSQSQNFTQPPPQHHPAFSNGFAPAPNGFVAGRGISQPNGSQPQGHLGGGPVALPMHPGHPFASQMEGNPIQKFPPGGTWKLEESRLVEPLIQHKTRPGANSPSQQPGYYGYDKETEESPPTRGQGPPQRSRNNSNSIPPVSAERFRNHNLFIPGSQQSHPPPPQPQAGPPLPTRPNESANQGGRDPGLNKEPDVHVDEVSVSSATSEGQNSTRRGSGFFSLTRRVTGAEQEQQNSNHNASTKDKAASFLGMSNHVKYQPNTKSGLASSFDHDDNPEPASMRKRLSELTGMIKGVGNAKDGTKDDQPAKPSVTYVPRPSMQGPMQGPVRPQNGHQQFQGQGGLYAAPSGALGRNSPSGPRPPESQRPQGEEDREKKHGFLGGLFNRQGFKSPESKAESKQPSQHTSPPPHWPPQQFPMQPGPQIRPGQMPPPGQQFGPHPMYPGQLAVQHGPLGQQGGRRPMVPGPGQPNSSDNIQSPTSPQVVGMAQVIQMRRPSEITVSQNQLSGTPLSPNQRPPTSQGSQTGTRPGTGQDGSGRNIPRQAGVEDPFSMSSPLPKDFHGPPRAASFEGSGSSSVTRSTPNRKPVGSALSKQDGVSVASTPTTQNSIQQSPPNPSRADDSTPRSESPDDEQRLSSHLPSGQQSPTLGKLGHVRQTSLPSPPVLTQSGQVTPPSIGSAQFSPQGARPSQDRQMPGQPHGGSQGQGSVSGGSPHDQRPSSPWSPNVTFADQPRAGHLPRPLATTADPGSTLRKFFGVDPDGESISSVKPAKESKEKNAAARFLGALRRGNNKSESPKVPTGRQTPPAPLRPGNTTIIPRQSSSPVSNPPIIPRGAQGPVRPHPPMIPGAGRGQEPRYDQVPIPRGYEAVHGYGQPGMIAPSPYNVGRPSQPPSNQQLQAFTPPGVPQGAPQPWDPRNGPIPQAIPYGPPPAHMQPNPQGFPPQFQQRQADSQSTTPTPSDQGTFLDMAATPPQRPREDSGYDPQSTQGVPSQAIGGPAFQQPQIRLQSNLHQVQNQEAQTPSSSNWGSAPDSARPAPSMPNGSLHSKPSDPNVSPPSDNDDTQRSPHQHIASAMINGPHMHPPVLQPGVPQNSLPFNAGRSFSSSTAPTRVPGFPGQNHNQSPPPIREPVHQATPNGVGHHLVSKMSMNNLNEPPKNGSLSPDINGNRATSVSPEPPAPHRASPYHQVSNNSLNINVDRANEPKENSAVEDDIYDATPRLNNTVQSHGQATQPIIQEPVHMYENTKYAGSEKSRTGSANGGAMATAAGAGIAVGAVGVAVTADTSSIQESVTEDPSPPQRPIAMNIPTEPEEKIAVDHPVELPAVNVDDDDGMPVMSATSYPGQEWNPYEAGEFGDFDM</sequence>
<feature type="compositionally biased region" description="Low complexity" evidence="1">
    <location>
        <begin position="512"/>
        <end position="523"/>
    </location>
</feature>
<dbReference type="EMBL" id="JBANMG010000002">
    <property type="protein sequence ID" value="KAK6956109.1"/>
    <property type="molecule type" value="Genomic_DNA"/>
</dbReference>
<feature type="region of interest" description="Disordered" evidence="1">
    <location>
        <begin position="1419"/>
        <end position="1454"/>
    </location>
</feature>
<feature type="compositionally biased region" description="Low complexity" evidence="1">
    <location>
        <begin position="874"/>
        <end position="883"/>
    </location>
</feature>
<evidence type="ECO:0000313" key="2">
    <source>
        <dbReference type="EMBL" id="KAK6956109.1"/>
    </source>
</evidence>
<feature type="compositionally biased region" description="Polar residues" evidence="1">
    <location>
        <begin position="1184"/>
        <end position="1203"/>
    </location>
</feature>
<feature type="compositionally biased region" description="Polar residues" evidence="1">
    <location>
        <begin position="666"/>
        <end position="678"/>
    </location>
</feature>
<name>A0AAX6MU09_9PEZI</name>
<feature type="compositionally biased region" description="Basic and acidic residues" evidence="1">
    <location>
        <begin position="284"/>
        <end position="295"/>
    </location>
</feature>
<proteinExistence type="predicted"/>
<feature type="compositionally biased region" description="Polar residues" evidence="1">
    <location>
        <begin position="95"/>
        <end position="104"/>
    </location>
</feature>
<feature type="compositionally biased region" description="Polar residues" evidence="1">
    <location>
        <begin position="1241"/>
        <end position="1268"/>
    </location>
</feature>
<feature type="compositionally biased region" description="Polar residues" evidence="1">
    <location>
        <begin position="326"/>
        <end position="336"/>
    </location>
</feature>
<feature type="compositionally biased region" description="Polar residues" evidence="1">
    <location>
        <begin position="750"/>
        <end position="778"/>
    </location>
</feature>
<protein>
    <submittedName>
        <fullName evidence="2">Uncharacterized protein</fullName>
    </submittedName>
</protein>
<feature type="region of interest" description="Disordered" evidence="1">
    <location>
        <begin position="1"/>
        <end position="1283"/>
    </location>
</feature>
<feature type="compositionally biased region" description="Pro residues" evidence="1">
    <location>
        <begin position="256"/>
        <end position="270"/>
    </location>
</feature>
<feature type="compositionally biased region" description="Low complexity" evidence="1">
    <location>
        <begin position="1029"/>
        <end position="1043"/>
    </location>
</feature>
<comment type="caution">
    <text evidence="2">The sequence shown here is derived from an EMBL/GenBank/DDBJ whole genome shotgun (WGS) entry which is preliminary data.</text>
</comment>
<feature type="compositionally biased region" description="Basic and acidic residues" evidence="1">
    <location>
        <begin position="464"/>
        <end position="473"/>
    </location>
</feature>